<dbReference type="Proteomes" id="UP000683360">
    <property type="component" value="Unassembled WGS sequence"/>
</dbReference>
<evidence type="ECO:0000256" key="4">
    <source>
        <dbReference type="ARBA" id="ARBA00023136"/>
    </source>
</evidence>
<evidence type="ECO:0000256" key="1">
    <source>
        <dbReference type="ARBA" id="ARBA00004141"/>
    </source>
</evidence>
<proteinExistence type="predicted"/>
<keyword evidence="4 6" id="KW-0472">Membrane</keyword>
<comment type="subcellular location">
    <subcellularLocation>
        <location evidence="1">Membrane</location>
        <topology evidence="1">Multi-pass membrane protein</topology>
    </subcellularLocation>
</comment>
<evidence type="ECO:0000313" key="7">
    <source>
        <dbReference type="EMBL" id="CAG2237968.1"/>
    </source>
</evidence>
<evidence type="ECO:0000256" key="2">
    <source>
        <dbReference type="ARBA" id="ARBA00022692"/>
    </source>
</evidence>
<dbReference type="PANTHER" id="PTHR10671:SF108">
    <property type="entry name" value="CLAUDIN FAMILY PROTEIN-RELATED"/>
    <property type="match status" value="1"/>
</dbReference>
<feature type="compositionally biased region" description="Polar residues" evidence="5">
    <location>
        <begin position="443"/>
        <end position="459"/>
    </location>
</feature>
<sequence>MECNKRLLRPKTIQLFATYVGFILYVACFATPAWIVYSDGIVKRTSGLFQICLENGQNGCSALVAKDNILRTVQPLGCLGLVAYFCFCVSASLAHFCSDKWKMLKGIKFLAFISALSAGTFVAIAHLLILQSKVEYNSSLGYSGIIGVISVFIALILCPFYILDGMKAKDLNIKKKPFSPNIPPQSYQHEDTFAWSDGMKYKDRNMKNKPFSDNIPPQSYRHEDSFAWSVEEESSTSPKLLPYKPTPILMEPTLIDLELEADEAIAELENDEALEEINLKPSRTLVPLKPATSLYFTNEGFTPDFDDDFYELLPADSDRYLQPVTPLPESLSETPRTHVLPYVQETEIEEKELDSPDHACLTREPVASDQDTTDIKAPSTSVSPSIQNCESFKDDEMCSSGRSACSTPISVTSDKHDQSVYESEDDSSTTSEEMDEKREITRNMDQGMNEFNNDQSHGSLTARKSVHFEDNEDEDDDISSDKQQPPRTALPVPTLNCIQLYRDENSDTDDF</sequence>
<accession>A0A8S3U762</accession>
<feature type="transmembrane region" description="Helical" evidence="6">
    <location>
        <begin position="109"/>
        <end position="129"/>
    </location>
</feature>
<protein>
    <submittedName>
        <fullName evidence="7">Uncharacterized protein</fullName>
    </submittedName>
</protein>
<keyword evidence="8" id="KW-1185">Reference proteome</keyword>
<feature type="region of interest" description="Disordered" evidence="5">
    <location>
        <begin position="349"/>
        <end position="511"/>
    </location>
</feature>
<name>A0A8S3U762_MYTED</name>
<feature type="transmembrane region" description="Helical" evidence="6">
    <location>
        <begin position="12"/>
        <end position="37"/>
    </location>
</feature>
<evidence type="ECO:0000313" key="8">
    <source>
        <dbReference type="Proteomes" id="UP000683360"/>
    </source>
</evidence>
<keyword evidence="3 6" id="KW-1133">Transmembrane helix</keyword>
<reference evidence="7" key="1">
    <citation type="submission" date="2021-03" db="EMBL/GenBank/DDBJ databases">
        <authorList>
            <person name="Bekaert M."/>
        </authorList>
    </citation>
    <scope>NUCLEOTIDE SEQUENCE</scope>
</reference>
<gene>
    <name evidence="7" type="ORF">MEDL_50414</name>
</gene>
<dbReference type="EMBL" id="CAJPWZ010002409">
    <property type="protein sequence ID" value="CAG2237968.1"/>
    <property type="molecule type" value="Genomic_DNA"/>
</dbReference>
<dbReference type="AlphaFoldDB" id="A0A8S3U762"/>
<feature type="compositionally biased region" description="Polar residues" evidence="5">
    <location>
        <begin position="378"/>
        <end position="390"/>
    </location>
</feature>
<feature type="transmembrane region" description="Helical" evidence="6">
    <location>
        <begin position="141"/>
        <end position="163"/>
    </location>
</feature>
<feature type="compositionally biased region" description="Polar residues" evidence="5">
    <location>
        <begin position="400"/>
        <end position="412"/>
    </location>
</feature>
<organism evidence="7 8">
    <name type="scientific">Mytilus edulis</name>
    <name type="common">Blue mussel</name>
    <dbReference type="NCBI Taxonomy" id="6550"/>
    <lineage>
        <taxon>Eukaryota</taxon>
        <taxon>Metazoa</taxon>
        <taxon>Spiralia</taxon>
        <taxon>Lophotrochozoa</taxon>
        <taxon>Mollusca</taxon>
        <taxon>Bivalvia</taxon>
        <taxon>Autobranchia</taxon>
        <taxon>Pteriomorphia</taxon>
        <taxon>Mytilida</taxon>
        <taxon>Mytiloidea</taxon>
        <taxon>Mytilidae</taxon>
        <taxon>Mytilinae</taxon>
        <taxon>Mytilus</taxon>
    </lineage>
</organism>
<evidence type="ECO:0000256" key="5">
    <source>
        <dbReference type="SAM" id="MobiDB-lite"/>
    </source>
</evidence>
<dbReference type="PANTHER" id="PTHR10671">
    <property type="entry name" value="EPITHELIAL MEMBRANE PROTEIN-RELATED"/>
    <property type="match status" value="1"/>
</dbReference>
<dbReference type="Gene3D" id="1.20.140.150">
    <property type="match status" value="1"/>
</dbReference>
<dbReference type="OrthoDB" id="6114790at2759"/>
<evidence type="ECO:0000256" key="3">
    <source>
        <dbReference type="ARBA" id="ARBA00022989"/>
    </source>
</evidence>
<evidence type="ECO:0000256" key="6">
    <source>
        <dbReference type="SAM" id="Phobius"/>
    </source>
</evidence>
<keyword evidence="2 6" id="KW-0812">Transmembrane</keyword>
<feature type="transmembrane region" description="Helical" evidence="6">
    <location>
        <begin position="73"/>
        <end position="97"/>
    </location>
</feature>
<dbReference type="GO" id="GO:0005886">
    <property type="term" value="C:plasma membrane"/>
    <property type="evidence" value="ECO:0007669"/>
    <property type="project" value="TreeGrafter"/>
</dbReference>
<dbReference type="InterPro" id="IPR050579">
    <property type="entry name" value="PMP-22/EMP/MP20-like"/>
</dbReference>
<comment type="caution">
    <text evidence="7">The sequence shown here is derived from an EMBL/GenBank/DDBJ whole genome shotgun (WGS) entry which is preliminary data.</text>
</comment>